<sequence>MESNRKIYSLQALRAIAFLGIFLAHAKIVYSWPKLGVSIFFCLSGFLMAYVYMDRDLPVGLKESFLFSVRKIKKLYLLHIITMVAAVLIELWIGKVNGNILAGGYVLLRNIVLNVLLLQSWYPDSTVNVALNGVAWYLSVALFLYMLFPFILRWIKKSKVAMVLAAAVIIVVLQVMLSYIALLLFHEGVQYTWFMYCFPVFRIGDFFAGCALFKVLGETKYVNNKSETIVYTIVEIIAFVAIIIFSVWLEKPGNGYFITAIKNWSSSYIIMALVLIYLFYRCNGLLTRLFSNKLFIALGDISPQAFLIHYVIVRFANAYMGLHQIPFTIYKTWLLFIAEFIITVVISLLYLKIKNNHRSIR</sequence>
<dbReference type="EMBL" id="SVER01000016">
    <property type="protein sequence ID" value="MBE5919651.1"/>
    <property type="molecule type" value="Genomic_DNA"/>
</dbReference>
<evidence type="ECO:0000259" key="2">
    <source>
        <dbReference type="Pfam" id="PF01757"/>
    </source>
</evidence>
<dbReference type="Pfam" id="PF01757">
    <property type="entry name" value="Acyl_transf_3"/>
    <property type="match status" value="1"/>
</dbReference>
<gene>
    <name evidence="3" type="ORF">E7272_07370</name>
</gene>
<keyword evidence="3" id="KW-0808">Transferase</keyword>
<feature type="transmembrane region" description="Helical" evidence="1">
    <location>
        <begin position="35"/>
        <end position="53"/>
    </location>
</feature>
<protein>
    <submittedName>
        <fullName evidence="3">Acyltransferase</fullName>
    </submittedName>
</protein>
<feature type="transmembrane region" description="Helical" evidence="1">
    <location>
        <begin position="134"/>
        <end position="155"/>
    </location>
</feature>
<feature type="transmembrane region" description="Helical" evidence="1">
    <location>
        <begin position="12"/>
        <end position="30"/>
    </location>
</feature>
<proteinExistence type="predicted"/>
<name>A0A927YQP1_9FIRM</name>
<dbReference type="Proteomes" id="UP000766246">
    <property type="component" value="Unassembled WGS sequence"/>
</dbReference>
<keyword evidence="1" id="KW-0472">Membrane</keyword>
<dbReference type="PANTHER" id="PTHR23028:SF53">
    <property type="entry name" value="ACYL_TRANSF_3 DOMAIN-CONTAINING PROTEIN"/>
    <property type="match status" value="1"/>
</dbReference>
<feature type="transmembrane region" description="Helical" evidence="1">
    <location>
        <begin position="261"/>
        <end position="280"/>
    </location>
</feature>
<feature type="transmembrane region" description="Helical" evidence="1">
    <location>
        <begin position="100"/>
        <end position="122"/>
    </location>
</feature>
<keyword evidence="1" id="KW-1133">Transmembrane helix</keyword>
<feature type="transmembrane region" description="Helical" evidence="1">
    <location>
        <begin position="292"/>
        <end position="312"/>
    </location>
</feature>
<feature type="transmembrane region" description="Helical" evidence="1">
    <location>
        <begin position="162"/>
        <end position="185"/>
    </location>
</feature>
<keyword evidence="3" id="KW-0012">Acyltransferase</keyword>
<accession>A0A927YQP1</accession>
<feature type="transmembrane region" description="Helical" evidence="1">
    <location>
        <begin position="332"/>
        <end position="351"/>
    </location>
</feature>
<feature type="transmembrane region" description="Helical" evidence="1">
    <location>
        <begin position="191"/>
        <end position="216"/>
    </location>
</feature>
<comment type="caution">
    <text evidence="3">The sequence shown here is derived from an EMBL/GenBank/DDBJ whole genome shotgun (WGS) entry which is preliminary data.</text>
</comment>
<evidence type="ECO:0000313" key="3">
    <source>
        <dbReference type="EMBL" id="MBE5919651.1"/>
    </source>
</evidence>
<dbReference type="AlphaFoldDB" id="A0A927YQP1"/>
<feature type="transmembrane region" description="Helical" evidence="1">
    <location>
        <begin position="75"/>
        <end position="93"/>
    </location>
</feature>
<dbReference type="GO" id="GO:0016020">
    <property type="term" value="C:membrane"/>
    <property type="evidence" value="ECO:0007669"/>
    <property type="project" value="TreeGrafter"/>
</dbReference>
<feature type="transmembrane region" description="Helical" evidence="1">
    <location>
        <begin position="228"/>
        <end position="249"/>
    </location>
</feature>
<reference evidence="3" key="1">
    <citation type="submission" date="2019-04" db="EMBL/GenBank/DDBJ databases">
        <title>Evolution of Biomass-Degrading Anaerobic Consortia Revealed by Metagenomics.</title>
        <authorList>
            <person name="Peng X."/>
        </authorList>
    </citation>
    <scope>NUCLEOTIDE SEQUENCE</scope>
    <source>
        <strain evidence="3">SIG311</strain>
    </source>
</reference>
<dbReference type="GO" id="GO:0009103">
    <property type="term" value="P:lipopolysaccharide biosynthetic process"/>
    <property type="evidence" value="ECO:0007669"/>
    <property type="project" value="TreeGrafter"/>
</dbReference>
<evidence type="ECO:0000256" key="1">
    <source>
        <dbReference type="SAM" id="Phobius"/>
    </source>
</evidence>
<feature type="domain" description="Acyltransferase 3" evidence="2">
    <location>
        <begin position="7"/>
        <end position="350"/>
    </location>
</feature>
<dbReference type="PANTHER" id="PTHR23028">
    <property type="entry name" value="ACETYLTRANSFERASE"/>
    <property type="match status" value="1"/>
</dbReference>
<evidence type="ECO:0000313" key="4">
    <source>
        <dbReference type="Proteomes" id="UP000766246"/>
    </source>
</evidence>
<organism evidence="3 4">
    <name type="scientific">Pseudobutyrivibrio ruminis</name>
    <dbReference type="NCBI Taxonomy" id="46206"/>
    <lineage>
        <taxon>Bacteria</taxon>
        <taxon>Bacillati</taxon>
        <taxon>Bacillota</taxon>
        <taxon>Clostridia</taxon>
        <taxon>Lachnospirales</taxon>
        <taxon>Lachnospiraceae</taxon>
        <taxon>Pseudobutyrivibrio</taxon>
    </lineage>
</organism>
<keyword evidence="1" id="KW-0812">Transmembrane</keyword>
<dbReference type="GO" id="GO:0016747">
    <property type="term" value="F:acyltransferase activity, transferring groups other than amino-acyl groups"/>
    <property type="evidence" value="ECO:0007669"/>
    <property type="project" value="InterPro"/>
</dbReference>
<dbReference type="InterPro" id="IPR050879">
    <property type="entry name" value="Acyltransferase_3"/>
</dbReference>
<dbReference type="InterPro" id="IPR002656">
    <property type="entry name" value="Acyl_transf_3_dom"/>
</dbReference>